<protein>
    <submittedName>
        <fullName evidence="3">2-aminoethylphosphonate-binding periplasmic protein</fullName>
    </submittedName>
</protein>
<organism evidence="3">
    <name type="scientific">Schaalia odontolytica</name>
    <dbReference type="NCBI Taxonomy" id="1660"/>
    <lineage>
        <taxon>Bacteria</taxon>
        <taxon>Bacillati</taxon>
        <taxon>Actinomycetota</taxon>
        <taxon>Actinomycetes</taxon>
        <taxon>Actinomycetales</taxon>
        <taxon>Actinomycetaceae</taxon>
        <taxon>Schaalia</taxon>
    </lineage>
</organism>
<dbReference type="PROSITE" id="PS51257">
    <property type="entry name" value="PROKAR_LIPOPROTEIN"/>
    <property type="match status" value="1"/>
</dbReference>
<sequence length="352" mass="37698">MKKSFISLAAFSAAGALALSGCVVNDSASSGSSESGSSDSITVACGAMEDLCQKWTETFTQQTGIKATYVRLSSGETVARLDSAKDNPEFDVWHGGPVDGYGAAAEKGLIEAYDSPTAKEIPDKYKDPKHYWTGVYVGVLGFCSNQKVLEEKGLQVPQSWDDLLKPELKGQISTAHPSTSGTAFTTLWTQVVLRGSEDAGLDYMKKMHANVLQYTKSGTAPGQIAGRGEVAVGLVFSHDCVKYRDEGMKDLVVSFPKEGTGYEIGGVALVKNSKHSEAAKKYIDWAISADAQNLGQTVGSNQILTNPNAKTNDKMAKLDEINLIDYDFAAAAAAKPELTKRFDEEVAAKPRQ</sequence>
<evidence type="ECO:0000313" key="3">
    <source>
        <dbReference type="EMBL" id="VYS74218.1"/>
    </source>
</evidence>
<dbReference type="InterPro" id="IPR026045">
    <property type="entry name" value="Ferric-bd"/>
</dbReference>
<dbReference type="CDD" id="cd13544">
    <property type="entry name" value="PBP2_Fbp_like_1"/>
    <property type="match status" value="1"/>
</dbReference>
<proteinExistence type="predicted"/>
<dbReference type="InterPro" id="IPR001188">
    <property type="entry name" value="Sperm_putr-bd"/>
</dbReference>
<dbReference type="AlphaFoldDB" id="A0A6N2R133"/>
<dbReference type="Gene3D" id="3.40.190.10">
    <property type="entry name" value="Periplasmic binding protein-like II"/>
    <property type="match status" value="2"/>
</dbReference>
<keyword evidence="1 2" id="KW-0732">Signal</keyword>
<dbReference type="GO" id="GO:0030288">
    <property type="term" value="C:outer membrane-bounded periplasmic space"/>
    <property type="evidence" value="ECO:0007669"/>
    <property type="project" value="TreeGrafter"/>
</dbReference>
<dbReference type="EMBL" id="CACRSM010000001">
    <property type="protein sequence ID" value="VYS74218.1"/>
    <property type="molecule type" value="Genomic_DNA"/>
</dbReference>
<name>A0A6N2R133_9ACTO</name>
<dbReference type="GO" id="GO:0015846">
    <property type="term" value="P:polyamine transport"/>
    <property type="evidence" value="ECO:0007669"/>
    <property type="project" value="InterPro"/>
</dbReference>
<dbReference type="GO" id="GO:0030975">
    <property type="term" value="F:thiamine binding"/>
    <property type="evidence" value="ECO:0007669"/>
    <property type="project" value="TreeGrafter"/>
</dbReference>
<evidence type="ECO:0000256" key="2">
    <source>
        <dbReference type="SAM" id="SignalP"/>
    </source>
</evidence>
<dbReference type="SUPFAM" id="SSF53850">
    <property type="entry name" value="Periplasmic binding protein-like II"/>
    <property type="match status" value="1"/>
</dbReference>
<dbReference type="PANTHER" id="PTHR30006:SF2">
    <property type="entry name" value="ABC TRANSPORTER SUBSTRATE-BINDING PROTEIN"/>
    <property type="match status" value="1"/>
</dbReference>
<dbReference type="GO" id="GO:0015888">
    <property type="term" value="P:thiamine transport"/>
    <property type="evidence" value="ECO:0007669"/>
    <property type="project" value="TreeGrafter"/>
</dbReference>
<dbReference type="GO" id="GO:0019808">
    <property type="term" value="F:polyamine binding"/>
    <property type="evidence" value="ECO:0007669"/>
    <property type="project" value="InterPro"/>
</dbReference>
<evidence type="ECO:0000256" key="1">
    <source>
        <dbReference type="ARBA" id="ARBA00022729"/>
    </source>
</evidence>
<accession>A0A6N2R133</accession>
<dbReference type="PIRSF" id="PIRSF002825">
    <property type="entry name" value="CfbpA"/>
    <property type="match status" value="1"/>
</dbReference>
<dbReference type="Pfam" id="PF13343">
    <property type="entry name" value="SBP_bac_6"/>
    <property type="match status" value="1"/>
</dbReference>
<feature type="chain" id="PRO_5038840828" evidence="2">
    <location>
        <begin position="19"/>
        <end position="352"/>
    </location>
</feature>
<dbReference type="GO" id="GO:0030976">
    <property type="term" value="F:thiamine pyrophosphate binding"/>
    <property type="evidence" value="ECO:0007669"/>
    <property type="project" value="TreeGrafter"/>
</dbReference>
<gene>
    <name evidence="3" type="primary">phnS</name>
    <name evidence="3" type="ORF">AOLFYP35_00126</name>
</gene>
<feature type="signal peptide" evidence="2">
    <location>
        <begin position="1"/>
        <end position="18"/>
    </location>
</feature>
<dbReference type="PRINTS" id="PR00909">
    <property type="entry name" value="SPERMDNBNDNG"/>
</dbReference>
<reference evidence="3" key="1">
    <citation type="submission" date="2019-11" db="EMBL/GenBank/DDBJ databases">
        <authorList>
            <person name="Feng L."/>
        </authorList>
    </citation>
    <scope>NUCLEOTIDE SEQUENCE</scope>
    <source>
        <strain evidence="3">AodontolyticusLFYP35</strain>
    </source>
</reference>
<dbReference type="PANTHER" id="PTHR30006">
    <property type="entry name" value="THIAMINE-BINDING PERIPLASMIC PROTEIN-RELATED"/>
    <property type="match status" value="1"/>
</dbReference>